<comment type="caution">
    <text evidence="6">The sequence shown here is derived from an EMBL/GenBank/DDBJ whole genome shotgun (WGS) entry which is preliminary data.</text>
</comment>
<dbReference type="NCBIfam" id="NF008761">
    <property type="entry name" value="PRK11797.1"/>
    <property type="match status" value="1"/>
</dbReference>
<evidence type="ECO:0000313" key="6">
    <source>
        <dbReference type="EMBL" id="PJM74475.1"/>
    </source>
</evidence>
<evidence type="ECO:0000256" key="5">
    <source>
        <dbReference type="ARBA" id="ARBA00023277"/>
    </source>
</evidence>
<keyword evidence="4" id="KW-0413">Isomerase</keyword>
<evidence type="ECO:0000256" key="4">
    <source>
        <dbReference type="ARBA" id="ARBA00023235"/>
    </source>
</evidence>
<dbReference type="InterPro" id="IPR023064">
    <property type="entry name" value="D-ribose_pyranase"/>
</dbReference>
<dbReference type="SUPFAM" id="SSF102546">
    <property type="entry name" value="RbsD-like"/>
    <property type="match status" value="1"/>
</dbReference>
<dbReference type="GO" id="GO:0048029">
    <property type="term" value="F:monosaccharide binding"/>
    <property type="evidence" value="ECO:0007669"/>
    <property type="project" value="InterPro"/>
</dbReference>
<dbReference type="EMBL" id="PEBK01000012">
    <property type="protein sequence ID" value="PJM74475.1"/>
    <property type="molecule type" value="Genomic_DNA"/>
</dbReference>
<dbReference type="AlphaFoldDB" id="A0A2M9HCE3"/>
<dbReference type="OrthoDB" id="9805009at2"/>
<dbReference type="PANTHER" id="PTHR37831">
    <property type="entry name" value="D-RIBOSE PYRANASE"/>
    <property type="match status" value="1"/>
</dbReference>
<dbReference type="Gene3D" id="3.40.1650.10">
    <property type="entry name" value="RbsD-like domain"/>
    <property type="match status" value="1"/>
</dbReference>
<dbReference type="GO" id="GO:0062193">
    <property type="term" value="F:D-ribose pyranase activity"/>
    <property type="evidence" value="ECO:0007669"/>
    <property type="project" value="UniProtKB-EC"/>
</dbReference>
<gene>
    <name evidence="6" type="ORF">CSQ87_09840</name>
</gene>
<evidence type="ECO:0000256" key="1">
    <source>
        <dbReference type="ARBA" id="ARBA00000223"/>
    </source>
</evidence>
<reference evidence="6 7" key="1">
    <citation type="submission" date="2017-10" db="EMBL/GenBank/DDBJ databases">
        <title>Draft genome sequences of strains TRE 1, TRE 9, TRE H and TRI 7, isolated from tamarins, belonging to four potential novel Bifidobacterium species.</title>
        <authorList>
            <person name="Mattarelli P."/>
            <person name="Modesto M."/>
            <person name="Puglisi E."/>
            <person name="Morelli L."/>
            <person name="Spezio C."/>
            <person name="Bonetti A."/>
            <person name="Sandri C."/>
        </authorList>
    </citation>
    <scope>NUCLEOTIDE SEQUENCE [LARGE SCALE GENOMIC DNA]</scope>
    <source>
        <strain evidence="7">TRI7</strain>
    </source>
</reference>
<evidence type="ECO:0000313" key="7">
    <source>
        <dbReference type="Proteomes" id="UP000231451"/>
    </source>
</evidence>
<dbReference type="GO" id="GO:0016872">
    <property type="term" value="F:intramolecular lyase activity"/>
    <property type="evidence" value="ECO:0007669"/>
    <property type="project" value="InterPro"/>
</dbReference>
<protein>
    <recommendedName>
        <fullName evidence="2">D-ribose pyranase</fullName>
        <ecNumber evidence="2">5.4.99.62</ecNumber>
    </recommendedName>
</protein>
<evidence type="ECO:0000256" key="3">
    <source>
        <dbReference type="ARBA" id="ARBA00022490"/>
    </source>
</evidence>
<keyword evidence="5" id="KW-0119">Carbohydrate metabolism</keyword>
<dbReference type="GO" id="GO:0005829">
    <property type="term" value="C:cytosol"/>
    <property type="evidence" value="ECO:0007669"/>
    <property type="project" value="TreeGrafter"/>
</dbReference>
<dbReference type="RefSeq" id="WP_100513710.1">
    <property type="nucleotide sequence ID" value="NZ_JAFEJQ010000009.1"/>
</dbReference>
<dbReference type="InterPro" id="IPR007721">
    <property type="entry name" value="RbsD_FucU"/>
</dbReference>
<dbReference type="InterPro" id="IPR023750">
    <property type="entry name" value="RbsD-like_sf"/>
</dbReference>
<dbReference type="GO" id="GO:0019303">
    <property type="term" value="P:D-ribose catabolic process"/>
    <property type="evidence" value="ECO:0007669"/>
    <property type="project" value="TreeGrafter"/>
</dbReference>
<dbReference type="Proteomes" id="UP000231451">
    <property type="component" value="Unassembled WGS sequence"/>
</dbReference>
<evidence type="ECO:0000256" key="2">
    <source>
        <dbReference type="ARBA" id="ARBA00012862"/>
    </source>
</evidence>
<name>A0A2M9HCE3_9BIFI</name>
<keyword evidence="3" id="KW-0963">Cytoplasm</keyword>
<dbReference type="PANTHER" id="PTHR37831:SF1">
    <property type="entry name" value="D-RIBOSE PYRANASE"/>
    <property type="match status" value="1"/>
</dbReference>
<dbReference type="EC" id="5.4.99.62" evidence="2"/>
<organism evidence="6 7">
    <name type="scientific">Bifidobacterium simiarum</name>
    <dbReference type="NCBI Taxonomy" id="2045441"/>
    <lineage>
        <taxon>Bacteria</taxon>
        <taxon>Bacillati</taxon>
        <taxon>Actinomycetota</taxon>
        <taxon>Actinomycetes</taxon>
        <taxon>Bifidobacteriales</taxon>
        <taxon>Bifidobacteriaceae</taxon>
        <taxon>Bifidobacterium</taxon>
    </lineage>
</organism>
<keyword evidence="7" id="KW-1185">Reference proteome</keyword>
<comment type="catalytic activity">
    <reaction evidence="1">
        <text>beta-D-ribopyranose = beta-D-ribofuranose</text>
        <dbReference type="Rhea" id="RHEA:25432"/>
        <dbReference type="ChEBI" id="CHEBI:27476"/>
        <dbReference type="ChEBI" id="CHEBI:47002"/>
        <dbReference type="EC" id="5.4.99.62"/>
    </reaction>
</comment>
<dbReference type="Pfam" id="PF05025">
    <property type="entry name" value="RbsD_FucU"/>
    <property type="match status" value="1"/>
</dbReference>
<sequence length="168" mass="18743">MQPNKILNAKLAGALATLGHTDVVLVTDAGFPIPKDANIVDLGLTAGTVDVLEILRVLRQHMFVEEVRFAPEVKTEYPALYKDVQEIYTGSGAEFIPAPHEELIAEWAPKAKVVIRSGSLTAWANFALVASTDPYAWFRDDEPVEPLPLYKERRRRIETNEVPDFKTV</sequence>
<proteinExistence type="predicted"/>
<accession>A0A2M9HCE3</accession>